<dbReference type="Gene3D" id="3.40.1010.20">
    <property type="entry name" value="4-hydroxy-3-methylbut-2-enyl diphosphate reductase, catalytic domain"/>
    <property type="match status" value="2"/>
</dbReference>
<feature type="binding site" evidence="5">
    <location>
        <position position="12"/>
    </location>
    <ligand>
        <name>[4Fe-4S] cluster</name>
        <dbReference type="ChEBI" id="CHEBI:49883"/>
    </ligand>
</feature>
<feature type="binding site" evidence="5">
    <location>
        <position position="167"/>
    </location>
    <ligand>
        <name>(2E)-4-hydroxy-3-methylbut-2-enyl diphosphate</name>
        <dbReference type="ChEBI" id="CHEBI:128753"/>
    </ligand>
</feature>
<comment type="catalytic activity">
    <reaction evidence="5">
        <text>isopentenyl diphosphate + 2 oxidized [2Fe-2S]-[ferredoxin] + H2O = (2E)-4-hydroxy-3-methylbut-2-enyl diphosphate + 2 reduced [2Fe-2S]-[ferredoxin] + 2 H(+)</text>
        <dbReference type="Rhea" id="RHEA:24488"/>
        <dbReference type="Rhea" id="RHEA-COMP:10000"/>
        <dbReference type="Rhea" id="RHEA-COMP:10001"/>
        <dbReference type="ChEBI" id="CHEBI:15377"/>
        <dbReference type="ChEBI" id="CHEBI:15378"/>
        <dbReference type="ChEBI" id="CHEBI:33737"/>
        <dbReference type="ChEBI" id="CHEBI:33738"/>
        <dbReference type="ChEBI" id="CHEBI:128753"/>
        <dbReference type="ChEBI" id="CHEBI:128769"/>
        <dbReference type="EC" id="1.17.7.4"/>
    </reaction>
</comment>
<feature type="binding site" evidence="5">
    <location>
        <position position="40"/>
    </location>
    <ligand>
        <name>isopentenyl diphosphate</name>
        <dbReference type="ChEBI" id="CHEBI:128769"/>
    </ligand>
</feature>
<name>A0A0Q4B5I0_9BACT</name>
<comment type="pathway">
    <text evidence="5">Isoprenoid biosynthesis; isopentenyl diphosphate biosynthesis via DXP pathway; isopentenyl diphosphate from 1-deoxy-D-xylulose 5-phosphate: step 6/6.</text>
</comment>
<dbReference type="UniPathway" id="UPA00059">
    <property type="reaction ID" value="UER00105"/>
</dbReference>
<feature type="binding site" evidence="5">
    <location>
        <position position="40"/>
    </location>
    <ligand>
        <name>(2E)-4-hydroxy-3-methylbut-2-enyl diphosphate</name>
        <dbReference type="ChEBI" id="CHEBI:128753"/>
    </ligand>
</feature>
<comment type="cofactor">
    <cofactor evidence="5">
        <name>[4Fe-4S] cluster</name>
        <dbReference type="ChEBI" id="CHEBI:49883"/>
    </cofactor>
    <text evidence="5">Binds 1 [4Fe-4S] cluster per subunit.</text>
</comment>
<feature type="binding site" evidence="5">
    <location>
        <position position="275"/>
    </location>
    <ligand>
        <name>(2E)-4-hydroxy-3-methylbut-2-enyl diphosphate</name>
        <dbReference type="ChEBI" id="CHEBI:128753"/>
    </ligand>
</feature>
<evidence type="ECO:0000256" key="2">
    <source>
        <dbReference type="ARBA" id="ARBA00022723"/>
    </source>
</evidence>
<proteinExistence type="inferred from homology"/>
<dbReference type="STRING" id="1702214.AL399_08390"/>
<dbReference type="EC" id="1.17.7.4" evidence="5"/>
<feature type="binding site" evidence="5">
    <location>
        <position position="40"/>
    </location>
    <ligand>
        <name>dimethylallyl diphosphate</name>
        <dbReference type="ChEBI" id="CHEBI:57623"/>
    </ligand>
</feature>
<keyword evidence="5" id="KW-0414">Isoprene biosynthesis</keyword>
<sequence length="308" mass="33721">MRVEIDPKSGFCFGVVRAIRLAERQLASQGSLLCLGEIVHNGEEVERLKRLGLDTVQAIDASLPPAQESILFRAHGEPPVTYQRAQELGLRVVDATCPVVLQLQRKVKAAGERLKPLGGTVVIFGKPDHAEVIGLMGQTDCQRRVVHSTQDLEGIDFTRPIECFSQTTMSPTDYRSIANAIRANMEKALGSNDIPLVVHETCCSQVASRQEQLVAFAQQHDVVLFVSGKKSSNGQMLCRICQQANPRTHMVSHPEEVQESWLENAEAVGICGATSTPLWLMQAVASRAEEIGKAHEPQLPVGRPCSTR</sequence>
<feature type="binding site" evidence="5">
    <location>
        <position position="231"/>
    </location>
    <ligand>
        <name>isopentenyl diphosphate</name>
        <dbReference type="ChEBI" id="CHEBI:128769"/>
    </ligand>
</feature>
<comment type="similarity">
    <text evidence="5">Belongs to the IspH family.</text>
</comment>
<feature type="binding site" evidence="5">
    <location>
        <position position="233"/>
    </location>
    <ligand>
        <name>dimethylallyl diphosphate</name>
        <dbReference type="ChEBI" id="CHEBI:57623"/>
    </ligand>
</feature>
<dbReference type="AlphaFoldDB" id="A0A0Q4B5I0"/>
<feature type="binding site" evidence="5">
    <location>
        <position position="75"/>
    </location>
    <ligand>
        <name>dimethylallyl diphosphate</name>
        <dbReference type="ChEBI" id="CHEBI:57623"/>
    </ligand>
</feature>
<dbReference type="GO" id="GO:0016114">
    <property type="term" value="P:terpenoid biosynthetic process"/>
    <property type="evidence" value="ECO:0007669"/>
    <property type="project" value="UniProtKB-UniRule"/>
</dbReference>
<dbReference type="GO" id="GO:0050992">
    <property type="term" value="P:dimethylallyl diphosphate biosynthetic process"/>
    <property type="evidence" value="ECO:0007669"/>
    <property type="project" value="UniProtKB-UniRule"/>
</dbReference>
<evidence type="ECO:0000256" key="5">
    <source>
        <dbReference type="HAMAP-Rule" id="MF_00191"/>
    </source>
</evidence>
<dbReference type="GO" id="GO:0051745">
    <property type="term" value="F:4-hydroxy-3-methylbut-2-enyl diphosphate reductase activity"/>
    <property type="evidence" value="ECO:0007669"/>
    <property type="project" value="UniProtKB-UniRule"/>
</dbReference>
<accession>A0A0Q4B5I0</accession>
<keyword evidence="4 5" id="KW-0411">Iron-sulfur</keyword>
<dbReference type="NCBIfam" id="NF002187">
    <property type="entry name" value="PRK01045.1-1"/>
    <property type="match status" value="1"/>
</dbReference>
<dbReference type="GO" id="GO:0046872">
    <property type="term" value="F:metal ion binding"/>
    <property type="evidence" value="ECO:0007669"/>
    <property type="project" value="UniProtKB-KW"/>
</dbReference>
<gene>
    <name evidence="5" type="primary">ispH</name>
    <name evidence="6" type="ORF">AL399_08390</name>
</gene>
<dbReference type="PATRIC" id="fig|1702214.3.peg.1774"/>
<feature type="binding site" evidence="5">
    <location>
        <position position="75"/>
    </location>
    <ligand>
        <name>isopentenyl diphosphate</name>
        <dbReference type="ChEBI" id="CHEBI:128769"/>
    </ligand>
</feature>
<feature type="binding site" evidence="5">
    <location>
        <position position="233"/>
    </location>
    <ligand>
        <name>isopentenyl diphosphate</name>
        <dbReference type="ChEBI" id="CHEBI:128769"/>
    </ligand>
</feature>
<feature type="binding site" evidence="5">
    <location>
        <position position="75"/>
    </location>
    <ligand>
        <name>(2E)-4-hydroxy-3-methylbut-2-enyl diphosphate</name>
        <dbReference type="ChEBI" id="CHEBI:128753"/>
    </ligand>
</feature>
<keyword evidence="3 5" id="KW-0408">Iron</keyword>
<dbReference type="PANTHER" id="PTHR30426:SF0">
    <property type="entry name" value="4-HYDROXY-3-METHYLBUT-2-ENYL DIPHOSPHATE REDUCTASE"/>
    <property type="match status" value="1"/>
</dbReference>
<comment type="catalytic activity">
    <reaction evidence="5">
        <text>dimethylallyl diphosphate + 2 oxidized [2Fe-2S]-[ferredoxin] + H2O = (2E)-4-hydroxy-3-methylbut-2-enyl diphosphate + 2 reduced [2Fe-2S]-[ferredoxin] + 2 H(+)</text>
        <dbReference type="Rhea" id="RHEA:24825"/>
        <dbReference type="Rhea" id="RHEA-COMP:10000"/>
        <dbReference type="Rhea" id="RHEA-COMP:10001"/>
        <dbReference type="ChEBI" id="CHEBI:15377"/>
        <dbReference type="ChEBI" id="CHEBI:15378"/>
        <dbReference type="ChEBI" id="CHEBI:33737"/>
        <dbReference type="ChEBI" id="CHEBI:33738"/>
        <dbReference type="ChEBI" id="CHEBI:57623"/>
        <dbReference type="ChEBI" id="CHEBI:128753"/>
        <dbReference type="EC" id="1.17.7.4"/>
    </reaction>
</comment>
<evidence type="ECO:0000256" key="1">
    <source>
        <dbReference type="ARBA" id="ARBA00022485"/>
    </source>
</evidence>
<evidence type="ECO:0000313" key="6">
    <source>
        <dbReference type="EMBL" id="KQM08251.1"/>
    </source>
</evidence>
<feature type="binding site" evidence="5">
    <location>
        <position position="232"/>
    </location>
    <ligand>
        <name>(2E)-4-hydroxy-3-methylbut-2-enyl diphosphate</name>
        <dbReference type="ChEBI" id="CHEBI:128753"/>
    </ligand>
</feature>
<feature type="binding site" evidence="5">
    <location>
        <position position="231"/>
    </location>
    <ligand>
        <name>dimethylallyl diphosphate</name>
        <dbReference type="ChEBI" id="CHEBI:57623"/>
    </ligand>
</feature>
<dbReference type="Gene3D" id="3.40.50.11270">
    <property type="match status" value="1"/>
</dbReference>
<feature type="binding site" evidence="5">
    <location>
        <position position="129"/>
    </location>
    <ligand>
        <name>dimethylallyl diphosphate</name>
        <dbReference type="ChEBI" id="CHEBI:57623"/>
    </ligand>
</feature>
<dbReference type="PANTHER" id="PTHR30426">
    <property type="entry name" value="4-HYDROXY-3-METHYLBUT-2-ENYL DIPHOSPHATE REDUCTASE"/>
    <property type="match status" value="1"/>
</dbReference>
<feature type="binding site" evidence="5">
    <location>
        <position position="97"/>
    </location>
    <ligand>
        <name>[4Fe-4S] cluster</name>
        <dbReference type="ChEBI" id="CHEBI:49883"/>
    </ligand>
</feature>
<dbReference type="EMBL" id="LIIK01000052">
    <property type="protein sequence ID" value="KQM08251.1"/>
    <property type="molecule type" value="Genomic_DNA"/>
</dbReference>
<dbReference type="NCBIfam" id="TIGR00216">
    <property type="entry name" value="ispH_lytB"/>
    <property type="match status" value="1"/>
</dbReference>
<feature type="binding site" evidence="5">
    <location>
        <position position="231"/>
    </location>
    <ligand>
        <name>(2E)-4-hydroxy-3-methylbut-2-enyl diphosphate</name>
        <dbReference type="ChEBI" id="CHEBI:128753"/>
    </ligand>
</feature>
<feature type="binding site" evidence="5">
    <location>
        <position position="275"/>
    </location>
    <ligand>
        <name>dimethylallyl diphosphate</name>
        <dbReference type="ChEBI" id="CHEBI:57623"/>
    </ligand>
</feature>
<feature type="binding site" evidence="5">
    <location>
        <position position="203"/>
    </location>
    <ligand>
        <name>[4Fe-4S] cluster</name>
        <dbReference type="ChEBI" id="CHEBI:49883"/>
    </ligand>
</feature>
<comment type="pathway">
    <text evidence="5">Isoprenoid biosynthesis; dimethylallyl diphosphate biosynthesis; dimethylallyl diphosphate from (2E)-4-hydroxy-3-methylbutenyl diphosphate: step 1/1.</text>
</comment>
<dbReference type="UniPathway" id="UPA00056">
    <property type="reaction ID" value="UER00097"/>
</dbReference>
<evidence type="ECO:0000313" key="7">
    <source>
        <dbReference type="Proteomes" id="UP000054172"/>
    </source>
</evidence>
<dbReference type="GO" id="GO:0051539">
    <property type="term" value="F:4 iron, 4 sulfur cluster binding"/>
    <property type="evidence" value="ECO:0007669"/>
    <property type="project" value="UniProtKB-UniRule"/>
</dbReference>
<evidence type="ECO:0000256" key="3">
    <source>
        <dbReference type="ARBA" id="ARBA00023004"/>
    </source>
</evidence>
<keyword evidence="7" id="KW-1185">Reference proteome</keyword>
<organism evidence="6 7">
    <name type="scientific">Candidatus [Bacteroides] periocalifornicus</name>
    <dbReference type="NCBI Taxonomy" id="1702214"/>
    <lineage>
        <taxon>Bacteria</taxon>
        <taxon>Pseudomonadati</taxon>
        <taxon>Bacteroidota</taxon>
    </lineage>
</organism>
<dbReference type="InterPro" id="IPR003451">
    <property type="entry name" value="LytB/IspH"/>
</dbReference>
<reference evidence="6" key="1">
    <citation type="submission" date="2015-08" db="EMBL/GenBank/DDBJ databases">
        <title>Candidatus Bacteriodes Periocalifornicus.</title>
        <authorList>
            <person name="McLean J.S."/>
            <person name="Kelley S."/>
        </authorList>
    </citation>
    <scope>NUCLEOTIDE SEQUENCE [LARGE SCALE GENOMIC DNA]</scope>
    <source>
        <strain evidence="6">12B</strain>
    </source>
</reference>
<dbReference type="Pfam" id="PF02401">
    <property type="entry name" value="LYTB"/>
    <property type="match status" value="1"/>
</dbReference>
<dbReference type="Proteomes" id="UP000054172">
    <property type="component" value="Unassembled WGS sequence"/>
</dbReference>
<keyword evidence="5" id="KW-0560">Oxidoreductase</keyword>
<feature type="binding site" evidence="5">
    <location>
        <position position="275"/>
    </location>
    <ligand>
        <name>isopentenyl diphosphate</name>
        <dbReference type="ChEBI" id="CHEBI:128769"/>
    </ligand>
</feature>
<evidence type="ECO:0000256" key="4">
    <source>
        <dbReference type="ARBA" id="ARBA00023014"/>
    </source>
</evidence>
<comment type="function">
    <text evidence="5">Catalyzes the conversion of 1-hydroxy-2-methyl-2-(E)-butenyl 4-diphosphate (HMBPP) into a mixture of isopentenyl diphosphate (IPP) and dimethylallyl diphosphate (DMAPP). Acts in the terminal step of the DOXP/MEP pathway for isoprenoid precursor biosynthesis.</text>
</comment>
<dbReference type="CDD" id="cd13944">
    <property type="entry name" value="lytB_ispH"/>
    <property type="match status" value="1"/>
</dbReference>
<dbReference type="GO" id="GO:0019288">
    <property type="term" value="P:isopentenyl diphosphate biosynthetic process, methylerythritol 4-phosphate pathway"/>
    <property type="evidence" value="ECO:0007669"/>
    <property type="project" value="UniProtKB-UniRule"/>
</dbReference>
<keyword evidence="2 5" id="KW-0479">Metal-binding</keyword>
<feature type="binding site" evidence="5">
    <location>
        <position position="129"/>
    </location>
    <ligand>
        <name>isopentenyl diphosphate</name>
        <dbReference type="ChEBI" id="CHEBI:128769"/>
    </ligand>
</feature>
<feature type="binding site" evidence="5">
    <location>
        <position position="232"/>
    </location>
    <ligand>
        <name>isopentenyl diphosphate</name>
        <dbReference type="ChEBI" id="CHEBI:128769"/>
    </ligand>
</feature>
<feature type="active site" description="Proton donor" evidence="5">
    <location>
        <position position="131"/>
    </location>
</feature>
<feature type="binding site" evidence="5">
    <location>
        <position position="232"/>
    </location>
    <ligand>
        <name>dimethylallyl diphosphate</name>
        <dbReference type="ChEBI" id="CHEBI:57623"/>
    </ligand>
</feature>
<dbReference type="HAMAP" id="MF_00191">
    <property type="entry name" value="IspH"/>
    <property type="match status" value="1"/>
</dbReference>
<keyword evidence="1 5" id="KW-0004">4Fe-4S</keyword>
<protein>
    <recommendedName>
        <fullName evidence="5">4-hydroxy-3-methylbut-2-enyl diphosphate reductase</fullName>
        <shortName evidence="5">HMBPP reductase</shortName>
        <ecNumber evidence="5">1.17.7.4</ecNumber>
    </recommendedName>
</protein>
<feature type="binding site" evidence="5">
    <location>
        <position position="129"/>
    </location>
    <ligand>
        <name>(2E)-4-hydroxy-3-methylbut-2-enyl diphosphate</name>
        <dbReference type="ChEBI" id="CHEBI:128753"/>
    </ligand>
</feature>
<comment type="caution">
    <text evidence="6">The sequence shown here is derived from an EMBL/GenBank/DDBJ whole genome shotgun (WGS) entry which is preliminary data.</text>
</comment>
<feature type="binding site" evidence="5">
    <location>
        <position position="233"/>
    </location>
    <ligand>
        <name>(2E)-4-hydroxy-3-methylbut-2-enyl diphosphate</name>
        <dbReference type="ChEBI" id="CHEBI:128753"/>
    </ligand>
</feature>